<comment type="caution">
    <text evidence="1">The sequence shown here is derived from an EMBL/GenBank/DDBJ whole genome shotgun (WGS) entry which is preliminary data.</text>
</comment>
<evidence type="ECO:0000313" key="2">
    <source>
        <dbReference type="Proteomes" id="UP000006729"/>
    </source>
</evidence>
<proteinExistence type="predicted"/>
<organism evidence="1 2">
    <name type="scientific">Populus trichocarpa</name>
    <name type="common">Western balsam poplar</name>
    <name type="synonym">Populus balsamifera subsp. trichocarpa</name>
    <dbReference type="NCBI Taxonomy" id="3694"/>
    <lineage>
        <taxon>Eukaryota</taxon>
        <taxon>Viridiplantae</taxon>
        <taxon>Streptophyta</taxon>
        <taxon>Embryophyta</taxon>
        <taxon>Tracheophyta</taxon>
        <taxon>Spermatophyta</taxon>
        <taxon>Magnoliopsida</taxon>
        <taxon>eudicotyledons</taxon>
        <taxon>Gunneridae</taxon>
        <taxon>Pentapetalae</taxon>
        <taxon>rosids</taxon>
        <taxon>fabids</taxon>
        <taxon>Malpighiales</taxon>
        <taxon>Salicaceae</taxon>
        <taxon>Saliceae</taxon>
        <taxon>Populus</taxon>
    </lineage>
</organism>
<dbReference type="EMBL" id="CM009307">
    <property type="protein sequence ID" value="KAI9378455.1"/>
    <property type="molecule type" value="Genomic_DNA"/>
</dbReference>
<gene>
    <name evidence="1" type="ORF">POPTR_018G096042v4</name>
</gene>
<reference evidence="1 2" key="1">
    <citation type="journal article" date="2006" name="Science">
        <title>The genome of black cottonwood, Populus trichocarpa (Torr. &amp; Gray).</title>
        <authorList>
            <person name="Tuskan G.A."/>
            <person name="Difazio S."/>
            <person name="Jansson S."/>
            <person name="Bohlmann J."/>
            <person name="Grigoriev I."/>
            <person name="Hellsten U."/>
            <person name="Putnam N."/>
            <person name="Ralph S."/>
            <person name="Rombauts S."/>
            <person name="Salamov A."/>
            <person name="Schein J."/>
            <person name="Sterck L."/>
            <person name="Aerts A."/>
            <person name="Bhalerao R.R."/>
            <person name="Bhalerao R.P."/>
            <person name="Blaudez D."/>
            <person name="Boerjan W."/>
            <person name="Brun A."/>
            <person name="Brunner A."/>
            <person name="Busov V."/>
            <person name="Campbell M."/>
            <person name="Carlson J."/>
            <person name="Chalot M."/>
            <person name="Chapman J."/>
            <person name="Chen G.L."/>
            <person name="Cooper D."/>
            <person name="Coutinho P.M."/>
            <person name="Couturier J."/>
            <person name="Covert S."/>
            <person name="Cronk Q."/>
            <person name="Cunningham R."/>
            <person name="Davis J."/>
            <person name="Degroeve S."/>
            <person name="Dejardin A."/>
            <person name="Depamphilis C."/>
            <person name="Detter J."/>
            <person name="Dirks B."/>
            <person name="Dubchak I."/>
            <person name="Duplessis S."/>
            <person name="Ehlting J."/>
            <person name="Ellis B."/>
            <person name="Gendler K."/>
            <person name="Goodstein D."/>
            <person name="Gribskov M."/>
            <person name="Grimwood J."/>
            <person name="Groover A."/>
            <person name="Gunter L."/>
            <person name="Hamberger B."/>
            <person name="Heinze B."/>
            <person name="Helariutta Y."/>
            <person name="Henrissat B."/>
            <person name="Holligan D."/>
            <person name="Holt R."/>
            <person name="Huang W."/>
            <person name="Islam-Faridi N."/>
            <person name="Jones S."/>
            <person name="Jones-Rhoades M."/>
            <person name="Jorgensen R."/>
            <person name="Joshi C."/>
            <person name="Kangasjarvi J."/>
            <person name="Karlsson J."/>
            <person name="Kelleher C."/>
            <person name="Kirkpatrick R."/>
            <person name="Kirst M."/>
            <person name="Kohler A."/>
            <person name="Kalluri U."/>
            <person name="Larimer F."/>
            <person name="Leebens-Mack J."/>
            <person name="Leple J.C."/>
            <person name="Locascio P."/>
            <person name="Lou Y."/>
            <person name="Lucas S."/>
            <person name="Martin F."/>
            <person name="Montanini B."/>
            <person name="Napoli C."/>
            <person name="Nelson D.R."/>
            <person name="Nelson C."/>
            <person name="Nieminen K."/>
            <person name="Nilsson O."/>
            <person name="Pereda V."/>
            <person name="Peter G."/>
            <person name="Philippe R."/>
            <person name="Pilate G."/>
            <person name="Poliakov A."/>
            <person name="Razumovskaya J."/>
            <person name="Richardson P."/>
            <person name="Rinaldi C."/>
            <person name="Ritland K."/>
            <person name="Rouze P."/>
            <person name="Ryaboy D."/>
            <person name="Schmutz J."/>
            <person name="Schrader J."/>
            <person name="Segerman B."/>
            <person name="Shin H."/>
            <person name="Siddiqui A."/>
            <person name="Sterky F."/>
            <person name="Terry A."/>
            <person name="Tsai C.J."/>
            <person name="Uberbacher E."/>
            <person name="Unneberg P."/>
            <person name="Vahala J."/>
            <person name="Wall K."/>
            <person name="Wessler S."/>
            <person name="Yang G."/>
            <person name="Yin T."/>
            <person name="Douglas C."/>
            <person name="Marra M."/>
            <person name="Sandberg G."/>
            <person name="Van de Peer Y."/>
            <person name="Rokhsar D."/>
        </authorList>
    </citation>
    <scope>NUCLEOTIDE SEQUENCE [LARGE SCALE GENOMIC DNA]</scope>
    <source>
        <strain evidence="2">cv. Nisqually</strain>
    </source>
</reference>
<accession>A0ACC0RME5</accession>
<keyword evidence="2" id="KW-1185">Reference proteome</keyword>
<protein>
    <submittedName>
        <fullName evidence="1">Uncharacterized protein</fullName>
    </submittedName>
</protein>
<name>A0ACC0RME5_POPTR</name>
<sequence length="384" mass="43554">MVMEYVSGGQLADKLSYAKKLRESEARRIFHQLIDAVDYCHNRGVYHRDLKPENLLLDGKGNLKVSDFGLSALQKTASLLTTTCGSPFYIAPELIANKGYEGAAADLWSCGVILFELLSGYLPFDERNLIMLYKKISAADYTCPQWFTESQKKLISRILDPNPRKRITLPEILEDEWFQIDYVPSSGYECDEKIFLDDVNAAFDADEVNASETETPKSSSFINAFQLIAMSHDLDLSGLFEEQEDRKQKTRLGSKHTVNETIRKIEAAAMDMSLSVERMNNFKMKMHQKPNMKRYTRSYYDLSAEVIEVAPMNCVVEISKSVGETRLYKEFCKSLSSLLTKISDVSLQKEGSEKSSNNRSTQEIRSCEEQNEKVTNGLQGYSSS</sequence>
<dbReference type="Proteomes" id="UP000006729">
    <property type="component" value="Chromosome 18"/>
</dbReference>
<evidence type="ECO:0000313" key="1">
    <source>
        <dbReference type="EMBL" id="KAI9378455.1"/>
    </source>
</evidence>